<dbReference type="OrthoDB" id="4318612at2"/>
<dbReference type="RefSeq" id="WP_110626047.1">
    <property type="nucleotide sequence ID" value="NZ_CP029788.1"/>
</dbReference>
<accession>A0A2U9NVQ3</accession>
<keyword evidence="2" id="KW-1185">Reference proteome</keyword>
<gene>
    <name evidence="1" type="ORF">DMT42_01385</name>
</gene>
<proteinExistence type="predicted"/>
<sequence length="229" mass="25484">MSRDDDPRHLLVRAHGGASPLSTTAPGASADPEEFVYEVALDDPRLGLPDGLAERLRGWDRARPGGGFTDRPALRRHAERGLAAAQDLARHLGPGWVVRFWDEQHRTAKFVCWGCRQLHWTADAHGTPPHPRHVVVEGEYKWFPLRADGFGDFAPDDPAAALGLPEDLVRELHRWAKDIDSVMETWLRDRDDTAREAAYERLEAEGEHLARRVADALAPGRTVTYGGIG</sequence>
<evidence type="ECO:0000313" key="2">
    <source>
        <dbReference type="Proteomes" id="UP000247634"/>
    </source>
</evidence>
<reference evidence="1 2" key="1">
    <citation type="submission" date="2018-06" db="EMBL/GenBank/DDBJ databases">
        <title>The complete genome sequence of a nosiheptide producer Streptomyces actuosus ATCC 25421: deducing the ability of producing a new class III lantibiotics.</title>
        <authorList>
            <person name="Liu W."/>
            <person name="Sun F."/>
            <person name="Hu Y."/>
        </authorList>
    </citation>
    <scope>NUCLEOTIDE SEQUENCE [LARGE SCALE GENOMIC DNA]</scope>
    <source>
        <strain evidence="1 2">ATCC 25421</strain>
    </source>
</reference>
<dbReference type="EMBL" id="CP029788">
    <property type="protein sequence ID" value="AWT41111.1"/>
    <property type="molecule type" value="Genomic_DNA"/>
</dbReference>
<organism evidence="1 2">
    <name type="scientific">Streptomyces actuosus</name>
    <dbReference type="NCBI Taxonomy" id="1885"/>
    <lineage>
        <taxon>Bacteria</taxon>
        <taxon>Bacillati</taxon>
        <taxon>Actinomycetota</taxon>
        <taxon>Actinomycetes</taxon>
        <taxon>Kitasatosporales</taxon>
        <taxon>Streptomycetaceae</taxon>
        <taxon>Streptomyces</taxon>
    </lineage>
</organism>
<protein>
    <submittedName>
        <fullName evidence="1">Uncharacterized protein</fullName>
    </submittedName>
</protein>
<dbReference type="KEGG" id="sact:DMT42_01385"/>
<name>A0A2U9NVQ3_STRAS</name>
<evidence type="ECO:0000313" key="1">
    <source>
        <dbReference type="EMBL" id="AWT41111.1"/>
    </source>
</evidence>
<dbReference type="Proteomes" id="UP000247634">
    <property type="component" value="Chromosome"/>
</dbReference>
<dbReference type="AlphaFoldDB" id="A0A2U9NVQ3"/>